<keyword evidence="2" id="KW-1185">Reference proteome</keyword>
<protein>
    <submittedName>
        <fullName evidence="1">Uncharacterized protein</fullName>
    </submittedName>
</protein>
<dbReference type="Proteomes" id="UP000784294">
    <property type="component" value="Unassembled WGS sequence"/>
</dbReference>
<accession>A0A448XKA7</accession>
<dbReference type="AlphaFoldDB" id="A0A448XKA7"/>
<reference evidence="1" key="1">
    <citation type="submission" date="2018-11" db="EMBL/GenBank/DDBJ databases">
        <authorList>
            <consortium name="Pathogen Informatics"/>
        </authorList>
    </citation>
    <scope>NUCLEOTIDE SEQUENCE</scope>
</reference>
<organism evidence="1 2">
    <name type="scientific">Protopolystoma xenopodis</name>
    <dbReference type="NCBI Taxonomy" id="117903"/>
    <lineage>
        <taxon>Eukaryota</taxon>
        <taxon>Metazoa</taxon>
        <taxon>Spiralia</taxon>
        <taxon>Lophotrochozoa</taxon>
        <taxon>Platyhelminthes</taxon>
        <taxon>Monogenea</taxon>
        <taxon>Polyopisthocotylea</taxon>
        <taxon>Polystomatidea</taxon>
        <taxon>Polystomatidae</taxon>
        <taxon>Protopolystoma</taxon>
    </lineage>
</organism>
<dbReference type="EMBL" id="CAAALY010258612">
    <property type="protein sequence ID" value="VEL38669.1"/>
    <property type="molecule type" value="Genomic_DNA"/>
</dbReference>
<gene>
    <name evidence="1" type="ORF">PXEA_LOCUS32109</name>
</gene>
<comment type="caution">
    <text evidence="1">The sequence shown here is derived from an EMBL/GenBank/DDBJ whole genome shotgun (WGS) entry which is preliminary data.</text>
</comment>
<proteinExistence type="predicted"/>
<name>A0A448XKA7_9PLAT</name>
<evidence type="ECO:0000313" key="1">
    <source>
        <dbReference type="EMBL" id="VEL38669.1"/>
    </source>
</evidence>
<sequence>MVVRAETNASVPSNARSWELIICGKVTGRNEGTLQQFMRAFRILRRSSPMRLRRLISTASAWLLRQPRMTDPSRPIGSRTVMRLQPADSKTYRFPCPEAAYDDRRIPA</sequence>
<evidence type="ECO:0000313" key="2">
    <source>
        <dbReference type="Proteomes" id="UP000784294"/>
    </source>
</evidence>